<dbReference type="AlphaFoldDB" id="A0AAU8LPE0"/>
<dbReference type="EC" id="2.7.7.87" evidence="3"/>
<dbReference type="GO" id="GO:0003725">
    <property type="term" value="F:double-stranded RNA binding"/>
    <property type="evidence" value="ECO:0007669"/>
    <property type="project" value="InterPro"/>
</dbReference>
<evidence type="ECO:0000256" key="10">
    <source>
        <dbReference type="ARBA" id="ARBA00029774"/>
    </source>
</evidence>
<comment type="catalytic activity">
    <reaction evidence="11">
        <text>L-threonine + hydrogencarbonate + ATP = L-threonylcarbamoyladenylate + diphosphate + H2O</text>
        <dbReference type="Rhea" id="RHEA:36407"/>
        <dbReference type="ChEBI" id="CHEBI:15377"/>
        <dbReference type="ChEBI" id="CHEBI:17544"/>
        <dbReference type="ChEBI" id="CHEBI:30616"/>
        <dbReference type="ChEBI" id="CHEBI:33019"/>
        <dbReference type="ChEBI" id="CHEBI:57926"/>
        <dbReference type="ChEBI" id="CHEBI:73682"/>
        <dbReference type="EC" id="2.7.7.87"/>
    </reaction>
</comment>
<sequence length="207" mass="21740">MLCSASDPAALDEAARLLRKGGLIAFPTETYYGLGVDPFNTQALQRLFAVKQRQADKAILVLVADQTHVTDLVAEVPAVLQQLMHHFWPGPLTLVFPGRASLPFLLTGGTGNIGIRQSPHPLAARLLSTFGGPITATSANRSGAPPANTAAEIQEVFGTKIDLILDGGATPGGTGSTLVGCEQKQQLCCLREGVVPFEDVLKVTSAI</sequence>
<keyword evidence="4" id="KW-0963">Cytoplasm</keyword>
<evidence type="ECO:0000256" key="4">
    <source>
        <dbReference type="ARBA" id="ARBA00022490"/>
    </source>
</evidence>
<evidence type="ECO:0000256" key="8">
    <source>
        <dbReference type="ARBA" id="ARBA00022741"/>
    </source>
</evidence>
<dbReference type="NCBIfam" id="TIGR00057">
    <property type="entry name" value="L-threonylcarbamoyladenylate synthase"/>
    <property type="match status" value="1"/>
</dbReference>
<dbReference type="Gene3D" id="3.90.870.10">
    <property type="entry name" value="DHBP synthase"/>
    <property type="match status" value="1"/>
</dbReference>
<feature type="domain" description="YrdC-like" evidence="12">
    <location>
        <begin position="8"/>
        <end position="195"/>
    </location>
</feature>
<evidence type="ECO:0000256" key="3">
    <source>
        <dbReference type="ARBA" id="ARBA00012584"/>
    </source>
</evidence>
<keyword evidence="8" id="KW-0547">Nucleotide-binding</keyword>
<keyword evidence="6" id="KW-0819">tRNA processing</keyword>
<keyword evidence="7 13" id="KW-0548">Nucleotidyltransferase</keyword>
<comment type="similarity">
    <text evidence="2">Belongs to the SUA5 family.</text>
</comment>
<dbReference type="GO" id="GO:0008033">
    <property type="term" value="P:tRNA processing"/>
    <property type="evidence" value="ECO:0007669"/>
    <property type="project" value="UniProtKB-KW"/>
</dbReference>
<evidence type="ECO:0000256" key="6">
    <source>
        <dbReference type="ARBA" id="ARBA00022694"/>
    </source>
</evidence>
<accession>A0AAU8LPE0</accession>
<proteinExistence type="inferred from homology"/>
<reference evidence="13" key="2">
    <citation type="submission" date="2024-06" db="EMBL/GenBank/DDBJ databases">
        <authorList>
            <person name="Plum-Jensen L.E."/>
            <person name="Schramm A."/>
            <person name="Marshall I.P.G."/>
        </authorList>
    </citation>
    <scope>NUCLEOTIDE SEQUENCE</scope>
    <source>
        <strain evidence="13">Rat1</strain>
    </source>
</reference>
<dbReference type="SUPFAM" id="SSF55821">
    <property type="entry name" value="YrdC/RibB"/>
    <property type="match status" value="1"/>
</dbReference>
<comment type="subcellular location">
    <subcellularLocation>
        <location evidence="1">Cytoplasm</location>
    </subcellularLocation>
</comment>
<dbReference type="Pfam" id="PF01300">
    <property type="entry name" value="Sua5_yciO_yrdC"/>
    <property type="match status" value="1"/>
</dbReference>
<dbReference type="PROSITE" id="PS51163">
    <property type="entry name" value="YRDC"/>
    <property type="match status" value="1"/>
</dbReference>
<dbReference type="GO" id="GO:0006450">
    <property type="term" value="P:regulation of translational fidelity"/>
    <property type="evidence" value="ECO:0007669"/>
    <property type="project" value="TreeGrafter"/>
</dbReference>
<dbReference type="GO" id="GO:0061710">
    <property type="term" value="F:L-threonylcarbamoyladenylate synthase"/>
    <property type="evidence" value="ECO:0007669"/>
    <property type="project" value="UniProtKB-EC"/>
</dbReference>
<dbReference type="PANTHER" id="PTHR17490:SF16">
    <property type="entry name" value="THREONYLCARBAMOYL-AMP SYNTHASE"/>
    <property type="match status" value="1"/>
</dbReference>
<keyword evidence="9" id="KW-0067">ATP-binding</keyword>
<dbReference type="EMBL" id="CP159373">
    <property type="protein sequence ID" value="XCN71060.1"/>
    <property type="molecule type" value="Genomic_DNA"/>
</dbReference>
<evidence type="ECO:0000256" key="7">
    <source>
        <dbReference type="ARBA" id="ARBA00022695"/>
    </source>
</evidence>
<reference evidence="13" key="1">
    <citation type="journal article" date="2024" name="Syst. Appl. Microbiol.">
        <title>First single-strain enrichments of Electrothrix cable bacteria, description of E. aestuarii sp. nov. and E. rattekaaiensis sp. nov., and proposal of a cable bacteria taxonomy following the rules of the SeqCode.</title>
        <authorList>
            <person name="Plum-Jensen L.E."/>
            <person name="Schramm A."/>
            <person name="Marshall I.P.G."/>
        </authorList>
    </citation>
    <scope>NUCLEOTIDE SEQUENCE</scope>
    <source>
        <strain evidence="13">Rat1</strain>
    </source>
</reference>
<dbReference type="KEGG" id="eaj:Q3M24_12085"/>
<evidence type="ECO:0000256" key="2">
    <source>
        <dbReference type="ARBA" id="ARBA00007663"/>
    </source>
</evidence>
<dbReference type="InterPro" id="IPR006070">
    <property type="entry name" value="Sua5-like_dom"/>
</dbReference>
<dbReference type="InterPro" id="IPR050156">
    <property type="entry name" value="TC-AMP_synthase_SUA5"/>
</dbReference>
<evidence type="ECO:0000313" key="13">
    <source>
        <dbReference type="EMBL" id="XCN71060.1"/>
    </source>
</evidence>
<evidence type="ECO:0000256" key="5">
    <source>
        <dbReference type="ARBA" id="ARBA00022679"/>
    </source>
</evidence>
<name>A0AAU8LPE0_9BACT</name>
<dbReference type="GO" id="GO:0005737">
    <property type="term" value="C:cytoplasm"/>
    <property type="evidence" value="ECO:0007669"/>
    <property type="project" value="UniProtKB-SubCell"/>
</dbReference>
<evidence type="ECO:0000256" key="1">
    <source>
        <dbReference type="ARBA" id="ARBA00004496"/>
    </source>
</evidence>
<dbReference type="GO" id="GO:0000049">
    <property type="term" value="F:tRNA binding"/>
    <property type="evidence" value="ECO:0007669"/>
    <property type="project" value="TreeGrafter"/>
</dbReference>
<dbReference type="GO" id="GO:0005524">
    <property type="term" value="F:ATP binding"/>
    <property type="evidence" value="ECO:0007669"/>
    <property type="project" value="UniProtKB-KW"/>
</dbReference>
<organism evidence="13">
    <name type="scientific">Candidatus Electrothrix aestuarii</name>
    <dbReference type="NCBI Taxonomy" id="3062594"/>
    <lineage>
        <taxon>Bacteria</taxon>
        <taxon>Pseudomonadati</taxon>
        <taxon>Thermodesulfobacteriota</taxon>
        <taxon>Desulfobulbia</taxon>
        <taxon>Desulfobulbales</taxon>
        <taxon>Desulfobulbaceae</taxon>
        <taxon>Candidatus Electrothrix</taxon>
    </lineage>
</organism>
<evidence type="ECO:0000256" key="11">
    <source>
        <dbReference type="ARBA" id="ARBA00048366"/>
    </source>
</evidence>
<evidence type="ECO:0000256" key="9">
    <source>
        <dbReference type="ARBA" id="ARBA00022840"/>
    </source>
</evidence>
<dbReference type="InterPro" id="IPR017945">
    <property type="entry name" value="DHBP_synth_RibB-like_a/b_dom"/>
</dbReference>
<dbReference type="PANTHER" id="PTHR17490">
    <property type="entry name" value="SUA5"/>
    <property type="match status" value="1"/>
</dbReference>
<evidence type="ECO:0000259" key="12">
    <source>
        <dbReference type="PROSITE" id="PS51163"/>
    </source>
</evidence>
<keyword evidence="5 13" id="KW-0808">Transferase</keyword>
<gene>
    <name evidence="13" type="ORF">Q3M24_12085</name>
</gene>
<protein>
    <recommendedName>
        <fullName evidence="10">L-threonylcarbamoyladenylate synthase</fullName>
        <ecNumber evidence="3">2.7.7.87</ecNumber>
    </recommendedName>
    <alternativeName>
        <fullName evidence="10">L-threonylcarbamoyladenylate synthase</fullName>
    </alternativeName>
</protein>